<feature type="domain" description="Pyruvate carboxyltransferase" evidence="4">
    <location>
        <begin position="4"/>
        <end position="271"/>
    </location>
</feature>
<evidence type="ECO:0000256" key="2">
    <source>
        <dbReference type="ARBA" id="ARBA00022723"/>
    </source>
</evidence>
<dbReference type="RefSeq" id="WP_088049462.1">
    <property type="nucleotide sequence ID" value="NZ_BMJD01000009.1"/>
</dbReference>
<reference evidence="5" key="1">
    <citation type="journal article" date="2014" name="Int. J. Syst. Evol. Microbiol.">
        <title>Complete genome sequence of Corynebacterium casei LMG S-19264T (=DSM 44701T), isolated from a smear-ripened cheese.</title>
        <authorList>
            <consortium name="US DOE Joint Genome Institute (JGI-PGF)"/>
            <person name="Walter F."/>
            <person name="Albersmeier A."/>
            <person name="Kalinowski J."/>
            <person name="Ruckert C."/>
        </authorList>
    </citation>
    <scope>NUCLEOTIDE SEQUENCE</scope>
    <source>
        <strain evidence="5">CGMCC 1.15454</strain>
    </source>
</reference>
<dbReference type="GO" id="GO:0046872">
    <property type="term" value="F:metal ion binding"/>
    <property type="evidence" value="ECO:0007669"/>
    <property type="project" value="UniProtKB-KW"/>
</dbReference>
<evidence type="ECO:0000256" key="3">
    <source>
        <dbReference type="ARBA" id="ARBA00023239"/>
    </source>
</evidence>
<dbReference type="Gene3D" id="3.20.20.70">
    <property type="entry name" value="Aldolase class I"/>
    <property type="match status" value="1"/>
</dbReference>
<dbReference type="InterPro" id="IPR013785">
    <property type="entry name" value="Aldolase_TIM"/>
</dbReference>
<dbReference type="PANTHER" id="PTHR42738:SF7">
    <property type="entry name" value="HYDROXYMETHYLGLUTARYL-COA LYASE"/>
    <property type="match status" value="1"/>
</dbReference>
<dbReference type="FunFam" id="3.20.20.70:FF:000071">
    <property type="entry name" value="Hydroxymethylglutaryl-CoA lyase"/>
    <property type="match status" value="1"/>
</dbReference>
<dbReference type="InterPro" id="IPR000891">
    <property type="entry name" value="PYR_CT"/>
</dbReference>
<dbReference type="EMBL" id="BMJD01000009">
    <property type="protein sequence ID" value="GGB39351.1"/>
    <property type="molecule type" value="Genomic_DNA"/>
</dbReference>
<dbReference type="GO" id="GO:0046951">
    <property type="term" value="P:ketone body biosynthetic process"/>
    <property type="evidence" value="ECO:0007669"/>
    <property type="project" value="TreeGrafter"/>
</dbReference>
<keyword evidence="2" id="KW-0479">Metal-binding</keyword>
<accession>A0A9W5TWH5</accession>
<protein>
    <submittedName>
        <fullName evidence="5">Hydroxymethylglutaryl-CoA lyase</fullName>
    </submittedName>
</protein>
<dbReference type="NCBIfam" id="NF004283">
    <property type="entry name" value="PRK05692.1"/>
    <property type="match status" value="1"/>
</dbReference>
<dbReference type="CDD" id="cd07938">
    <property type="entry name" value="DRE_TIM_HMGL"/>
    <property type="match status" value="1"/>
</dbReference>
<sequence>METIYIQEVVTRDGLQMEDQFVPTEEKIDLINRLSAAGVDKIEATSFVSPKAIPNLRDAEDVMLGIDRKPDITYTALIPNVKGAERAAACKVDEVNLVVSASESHNQKNVRKSVDESFSGFTDITRFLAGTGIRINGSLATSFGCPFEGTIAENRVLGLIDKYLELGADGITLADTTGMATPKQVFQLCGKVLDHWPDLPLTLHFHNTRGMGLANVVEGIRAGVTRFDASLGGLGGCPFAPGATGNICTEDLVHMLIFMGYHVKTDFDQLIATAKHLETILGHDVPGQVIKAGKITDLHPV</sequence>
<evidence type="ECO:0000259" key="4">
    <source>
        <dbReference type="PROSITE" id="PS50991"/>
    </source>
</evidence>
<comment type="caution">
    <text evidence="5">The sequence shown here is derived from an EMBL/GenBank/DDBJ whole genome shotgun (WGS) entry which is preliminary data.</text>
</comment>
<evidence type="ECO:0000313" key="5">
    <source>
        <dbReference type="EMBL" id="GGB39351.1"/>
    </source>
</evidence>
<dbReference type="GO" id="GO:0006552">
    <property type="term" value="P:L-leucine catabolic process"/>
    <property type="evidence" value="ECO:0007669"/>
    <property type="project" value="TreeGrafter"/>
</dbReference>
<dbReference type="Pfam" id="PF00682">
    <property type="entry name" value="HMGL-like"/>
    <property type="match status" value="1"/>
</dbReference>
<dbReference type="AlphaFoldDB" id="A0A9W5TWH5"/>
<dbReference type="SUPFAM" id="SSF51569">
    <property type="entry name" value="Aldolase"/>
    <property type="match status" value="1"/>
</dbReference>
<gene>
    <name evidence="5" type="ORF">GCM10011409_16090</name>
</gene>
<evidence type="ECO:0000256" key="1">
    <source>
        <dbReference type="ARBA" id="ARBA00009405"/>
    </source>
</evidence>
<keyword evidence="6" id="KW-1185">Reference proteome</keyword>
<keyword evidence="3 5" id="KW-0456">Lyase</keyword>
<dbReference type="Proteomes" id="UP000621492">
    <property type="component" value="Unassembled WGS sequence"/>
</dbReference>
<name>A0A9W5TWH5_9BACI</name>
<reference evidence="5" key="2">
    <citation type="submission" date="2020-09" db="EMBL/GenBank/DDBJ databases">
        <authorList>
            <person name="Sun Q."/>
            <person name="Zhou Y."/>
        </authorList>
    </citation>
    <scope>NUCLEOTIDE SEQUENCE</scope>
    <source>
        <strain evidence="5">CGMCC 1.15454</strain>
    </source>
</reference>
<evidence type="ECO:0000313" key="6">
    <source>
        <dbReference type="Proteomes" id="UP000621492"/>
    </source>
</evidence>
<organism evidence="5 6">
    <name type="scientific">Lentibacillus populi</name>
    <dbReference type="NCBI Taxonomy" id="1827502"/>
    <lineage>
        <taxon>Bacteria</taxon>
        <taxon>Bacillati</taxon>
        <taxon>Bacillota</taxon>
        <taxon>Bacilli</taxon>
        <taxon>Bacillales</taxon>
        <taxon>Bacillaceae</taxon>
        <taxon>Lentibacillus</taxon>
    </lineage>
</organism>
<proteinExistence type="inferred from homology"/>
<dbReference type="PANTHER" id="PTHR42738">
    <property type="entry name" value="HYDROXYMETHYLGLUTARYL-COA LYASE"/>
    <property type="match status" value="1"/>
</dbReference>
<dbReference type="InterPro" id="IPR043594">
    <property type="entry name" value="HMGL"/>
</dbReference>
<dbReference type="PROSITE" id="PS50991">
    <property type="entry name" value="PYR_CT"/>
    <property type="match status" value="1"/>
</dbReference>
<comment type="similarity">
    <text evidence="1">Belongs to the HMG-CoA lyase family.</text>
</comment>
<dbReference type="GO" id="GO:0004419">
    <property type="term" value="F:hydroxymethylglutaryl-CoA lyase activity"/>
    <property type="evidence" value="ECO:0007669"/>
    <property type="project" value="TreeGrafter"/>
</dbReference>